<sequence>MNATFRLLPILLLLTACALAETTNTARGVLPQRLERIDTAINREISAGKIPGAVALIARNGEIVYHKAFGNADIRTRTPMTTNSIFRIASMTKAVTTAGVMILYEHGHFRLNDPIGDYLPEFRDMQVISEYTADGMIAATAAAQSPIRIIDLLTHSSGLAYPFIPGPLQQRYLDAGIIDGVTGRDLELAEQMALLAQQPLLFEPGSRFNYGLSTDVLGYLIEVISGQSLNEFFAEYITGPLAMPDTHFYLPDDKAGRLASIYANDPERGLLEASEIASDLPIDDANYPINGARRYYSGGAGLSSTARDYGRFLQMLLNEGELDGVRVLSRKSVELMRAPRLDKNGDGIADQSIAFDVVADVGALGELGTNGAYSWGGAFYTSYAIDPGEQMLYVFMSQGRPIDSTINLRFKTLVYQALE</sequence>
<evidence type="ECO:0000313" key="4">
    <source>
        <dbReference type="Proteomes" id="UP000092695"/>
    </source>
</evidence>
<protein>
    <recommendedName>
        <fullName evidence="2">Beta-lactamase-related domain-containing protein</fullName>
    </recommendedName>
</protein>
<dbReference type="InterPro" id="IPR050789">
    <property type="entry name" value="Diverse_Enzym_Activities"/>
</dbReference>
<evidence type="ECO:0000259" key="2">
    <source>
        <dbReference type="Pfam" id="PF00144"/>
    </source>
</evidence>
<dbReference type="AlphaFoldDB" id="A0A193LHX8"/>
<proteinExistence type="predicted"/>
<keyword evidence="1" id="KW-0732">Signal</keyword>
<dbReference type="KEGG" id="woc:BA177_13720"/>
<feature type="chain" id="PRO_5008260292" description="Beta-lactamase-related domain-containing protein" evidence="1">
    <location>
        <begin position="21"/>
        <end position="419"/>
    </location>
</feature>
<gene>
    <name evidence="3" type="ORF">BA177_13720</name>
</gene>
<dbReference type="RefSeq" id="WP_068617122.1">
    <property type="nucleotide sequence ID" value="NZ_CP016268.1"/>
</dbReference>
<feature type="signal peptide" evidence="1">
    <location>
        <begin position="1"/>
        <end position="20"/>
    </location>
</feature>
<dbReference type="Gene3D" id="3.40.710.10">
    <property type="entry name" value="DD-peptidase/beta-lactamase superfamily"/>
    <property type="match status" value="1"/>
</dbReference>
<dbReference type="SUPFAM" id="SSF56601">
    <property type="entry name" value="beta-lactamase/transpeptidase-like"/>
    <property type="match status" value="1"/>
</dbReference>
<dbReference type="InterPro" id="IPR012338">
    <property type="entry name" value="Beta-lactam/transpept-like"/>
</dbReference>
<name>A0A193LHX8_9GAMM</name>
<accession>A0A193LHX8</accession>
<dbReference type="STRING" id="1548547.BA177_13720"/>
<organism evidence="3 4">
    <name type="scientific">Woeseia oceani</name>
    <dbReference type="NCBI Taxonomy" id="1548547"/>
    <lineage>
        <taxon>Bacteria</taxon>
        <taxon>Pseudomonadati</taxon>
        <taxon>Pseudomonadota</taxon>
        <taxon>Gammaproteobacteria</taxon>
        <taxon>Woeseiales</taxon>
        <taxon>Woeseiaceae</taxon>
        <taxon>Woeseia</taxon>
    </lineage>
</organism>
<dbReference type="Pfam" id="PF00144">
    <property type="entry name" value="Beta-lactamase"/>
    <property type="match status" value="1"/>
</dbReference>
<dbReference type="PROSITE" id="PS51257">
    <property type="entry name" value="PROKAR_LIPOPROTEIN"/>
    <property type="match status" value="1"/>
</dbReference>
<keyword evidence="4" id="KW-1185">Reference proteome</keyword>
<dbReference type="OrthoDB" id="119951at2"/>
<dbReference type="InterPro" id="IPR001466">
    <property type="entry name" value="Beta-lactam-related"/>
</dbReference>
<dbReference type="EMBL" id="CP016268">
    <property type="protein sequence ID" value="ANO52112.1"/>
    <property type="molecule type" value="Genomic_DNA"/>
</dbReference>
<reference evidence="3 4" key="1">
    <citation type="submission" date="2016-06" db="EMBL/GenBank/DDBJ databases">
        <title>Complete genome sequence of a deep-branching marine Gamma Proteobacterium Woeseia oceani type strain XK5.</title>
        <authorList>
            <person name="Mu D."/>
            <person name="Du Z."/>
        </authorList>
    </citation>
    <scope>NUCLEOTIDE SEQUENCE [LARGE SCALE GENOMIC DNA]</scope>
    <source>
        <strain evidence="3 4">XK5</strain>
    </source>
</reference>
<dbReference type="Proteomes" id="UP000092695">
    <property type="component" value="Chromosome"/>
</dbReference>
<evidence type="ECO:0000256" key="1">
    <source>
        <dbReference type="SAM" id="SignalP"/>
    </source>
</evidence>
<dbReference type="PANTHER" id="PTHR43283:SF3">
    <property type="entry name" value="BETA-LACTAMASE FAMILY PROTEIN (AFU_ORTHOLOGUE AFUA_5G07500)"/>
    <property type="match status" value="1"/>
</dbReference>
<evidence type="ECO:0000313" key="3">
    <source>
        <dbReference type="EMBL" id="ANO52112.1"/>
    </source>
</evidence>
<dbReference type="PANTHER" id="PTHR43283">
    <property type="entry name" value="BETA-LACTAMASE-RELATED"/>
    <property type="match status" value="1"/>
</dbReference>
<feature type="domain" description="Beta-lactamase-related" evidence="2">
    <location>
        <begin position="46"/>
        <end position="401"/>
    </location>
</feature>